<sequence>MKIAITGGAGFLGSHLTTAYLDAGHDVIVIDNLNNGSVNAVDPRARFYQIDIRDEKLRAILANERPDVVSHHVNQHLYEVPLAQSLLDADTHIRGLLHVLDSCVNASVRKFIFASGGNTLYGAVGEEHLPLSEETPLQPRQPADISRAAGEWYVRYYGQQHGLTHTILRYADVYGGNGKVNNPHPLNYFLHMLSEGRRPIIRGTGESMHDHIAIDDVMQANLQVLTRGNNQTLHISRGEGYTLKQLYLLAAQALGSDIEPVYISGALAEDSAIVLDNTRARQVLDWQPRVSIQEGITHLLRVQQQAQDSLNQQPQFAQVSRHSSLAHV</sequence>
<gene>
    <name evidence="3" type="ORF">KSB_33080</name>
</gene>
<evidence type="ECO:0000259" key="2">
    <source>
        <dbReference type="Pfam" id="PF01370"/>
    </source>
</evidence>
<evidence type="ECO:0000313" key="4">
    <source>
        <dbReference type="Proteomes" id="UP000654345"/>
    </source>
</evidence>
<name>A0ABQ3UQ33_9CHLR</name>
<keyword evidence="4" id="KW-1185">Reference proteome</keyword>
<dbReference type="Gene3D" id="3.40.50.720">
    <property type="entry name" value="NAD(P)-binding Rossmann-like Domain"/>
    <property type="match status" value="1"/>
</dbReference>
<evidence type="ECO:0000313" key="3">
    <source>
        <dbReference type="EMBL" id="GHO54833.1"/>
    </source>
</evidence>
<dbReference type="InterPro" id="IPR036291">
    <property type="entry name" value="NAD(P)-bd_dom_sf"/>
</dbReference>
<comment type="caution">
    <text evidence="3">The sequence shown here is derived from an EMBL/GenBank/DDBJ whole genome shotgun (WGS) entry which is preliminary data.</text>
</comment>
<organism evidence="3 4">
    <name type="scientific">Ktedonobacter robiniae</name>
    <dbReference type="NCBI Taxonomy" id="2778365"/>
    <lineage>
        <taxon>Bacteria</taxon>
        <taxon>Bacillati</taxon>
        <taxon>Chloroflexota</taxon>
        <taxon>Ktedonobacteria</taxon>
        <taxon>Ktedonobacterales</taxon>
        <taxon>Ktedonobacteraceae</taxon>
        <taxon>Ktedonobacter</taxon>
    </lineage>
</organism>
<dbReference type="PANTHER" id="PTHR43000">
    <property type="entry name" value="DTDP-D-GLUCOSE 4,6-DEHYDRATASE-RELATED"/>
    <property type="match status" value="1"/>
</dbReference>
<dbReference type="Gene3D" id="3.90.25.10">
    <property type="entry name" value="UDP-galactose 4-epimerase, domain 1"/>
    <property type="match status" value="1"/>
</dbReference>
<evidence type="ECO:0000256" key="1">
    <source>
        <dbReference type="ARBA" id="ARBA00007637"/>
    </source>
</evidence>
<comment type="similarity">
    <text evidence="1">Belongs to the NAD(P)-dependent epimerase/dehydratase family.</text>
</comment>
<dbReference type="SUPFAM" id="SSF51735">
    <property type="entry name" value="NAD(P)-binding Rossmann-fold domains"/>
    <property type="match status" value="1"/>
</dbReference>
<accession>A0ABQ3UQ33</accession>
<feature type="domain" description="NAD-dependent epimerase/dehydratase" evidence="2">
    <location>
        <begin position="3"/>
        <end position="230"/>
    </location>
</feature>
<reference evidence="3 4" key="1">
    <citation type="journal article" date="2021" name="Int. J. Syst. Evol. Microbiol.">
        <title>Reticulibacter mediterranei gen. nov., sp. nov., within the new family Reticulibacteraceae fam. nov., and Ktedonospora formicarum gen. nov., sp. nov., Ktedonobacter robiniae sp. nov., Dictyobacter formicarum sp. nov. and Dictyobacter arantiisoli sp. nov., belonging to the class Ktedonobacteria.</title>
        <authorList>
            <person name="Yabe S."/>
            <person name="Zheng Y."/>
            <person name="Wang C.M."/>
            <person name="Sakai Y."/>
            <person name="Abe K."/>
            <person name="Yokota A."/>
            <person name="Donadio S."/>
            <person name="Cavaletti L."/>
            <person name="Monciardini P."/>
        </authorList>
    </citation>
    <scope>NUCLEOTIDE SEQUENCE [LARGE SCALE GENOMIC DNA]</scope>
    <source>
        <strain evidence="3 4">SOSP1-30</strain>
    </source>
</reference>
<dbReference type="Pfam" id="PF01370">
    <property type="entry name" value="Epimerase"/>
    <property type="match status" value="1"/>
</dbReference>
<dbReference type="Proteomes" id="UP000654345">
    <property type="component" value="Unassembled WGS sequence"/>
</dbReference>
<protein>
    <submittedName>
        <fullName evidence="3">UDP-glucose 4-epimerase</fullName>
    </submittedName>
</protein>
<dbReference type="InterPro" id="IPR001509">
    <property type="entry name" value="Epimerase_deHydtase"/>
</dbReference>
<proteinExistence type="inferred from homology"/>
<dbReference type="RefSeq" id="WP_201371502.1">
    <property type="nucleotide sequence ID" value="NZ_BNJG01000001.1"/>
</dbReference>
<dbReference type="EMBL" id="BNJG01000001">
    <property type="protein sequence ID" value="GHO54833.1"/>
    <property type="molecule type" value="Genomic_DNA"/>
</dbReference>